<evidence type="ECO:0000313" key="4">
    <source>
        <dbReference type="Proteomes" id="UP000220797"/>
    </source>
</evidence>
<dbReference type="GeneID" id="39732078"/>
<dbReference type="OrthoDB" id="8069108at2759"/>
<feature type="compositionally biased region" description="Low complexity" evidence="2">
    <location>
        <begin position="1037"/>
        <end position="1165"/>
    </location>
</feature>
<dbReference type="Proteomes" id="UP000220797">
    <property type="component" value="Unassembled WGS sequence"/>
</dbReference>
<comment type="caution">
    <text evidence="3">The sequence shown here is derived from an EMBL/GenBank/DDBJ whole genome shotgun (WGS) entry which is preliminary data.</text>
</comment>
<dbReference type="RefSeq" id="XP_028529135.1">
    <property type="nucleotide sequence ID" value="XM_028672598.1"/>
</dbReference>
<feature type="region of interest" description="Disordered" evidence="2">
    <location>
        <begin position="1025"/>
        <end position="1237"/>
    </location>
</feature>
<organism evidence="3 4">
    <name type="scientific">Plasmodium gallinaceum</name>
    <dbReference type="NCBI Taxonomy" id="5849"/>
    <lineage>
        <taxon>Eukaryota</taxon>
        <taxon>Sar</taxon>
        <taxon>Alveolata</taxon>
        <taxon>Apicomplexa</taxon>
        <taxon>Aconoidasida</taxon>
        <taxon>Haemosporida</taxon>
        <taxon>Plasmodiidae</taxon>
        <taxon>Plasmodium</taxon>
        <taxon>Plasmodium (Haemamoeba)</taxon>
    </lineage>
</organism>
<evidence type="ECO:0000256" key="2">
    <source>
        <dbReference type="SAM" id="MobiDB-lite"/>
    </source>
</evidence>
<gene>
    <name evidence="3" type="ORF">PGAL8A_00354800</name>
</gene>
<name>A0A1J1GV40_PLAGA</name>
<accession>A0A1J1GV40</accession>
<evidence type="ECO:0000256" key="1">
    <source>
        <dbReference type="SAM" id="Coils"/>
    </source>
</evidence>
<dbReference type="VEuPathDB" id="PlasmoDB:PGAL8A_00354800"/>
<feature type="coiled-coil region" evidence="1">
    <location>
        <begin position="1548"/>
        <end position="1596"/>
    </location>
</feature>
<keyword evidence="4" id="KW-1185">Reference proteome</keyword>
<dbReference type="EMBL" id="CVMV01000059">
    <property type="protein sequence ID" value="CRG96330.1"/>
    <property type="molecule type" value="Genomic_DNA"/>
</dbReference>
<evidence type="ECO:0000313" key="3">
    <source>
        <dbReference type="EMBL" id="CRG96330.1"/>
    </source>
</evidence>
<proteinExistence type="predicted"/>
<reference evidence="3" key="1">
    <citation type="submission" date="2015-04" db="EMBL/GenBank/DDBJ databases">
        <authorList>
            <consortium name="Pathogen Informatics"/>
        </authorList>
    </citation>
    <scope>NUCLEOTIDE SEQUENCE [LARGE SCALE GENOMIC DNA]</scope>
    <source>
        <strain evidence="3">8A</strain>
    </source>
</reference>
<feature type="region of interest" description="Disordered" evidence="2">
    <location>
        <begin position="933"/>
        <end position="953"/>
    </location>
</feature>
<protein>
    <submittedName>
        <fullName evidence="3">Uncharacterized protein</fullName>
    </submittedName>
</protein>
<keyword evidence="1" id="KW-0175">Coiled coil</keyword>
<feature type="compositionally biased region" description="Low complexity" evidence="2">
    <location>
        <begin position="1172"/>
        <end position="1237"/>
    </location>
</feature>
<sequence>MHNYENNYKKIFCENVSGINEKDLDVNVEKNQNFIKLNSFNIKEDKQENKIINNINSNHMRSYNNYLNKYKENNDADNNKFLINNCNLINNYETSNINSSSSKEVSNCNDIIYKKEQNFYSHIKNIHTNNDNEINNKEKHNINYDKDKTKNDKFYINYEKSNKGNLNMENKNEYNTNSNINVLNMNSCNDKNISLENYSNVFVTCNTNNSNNNSKHLKINYENCINEKENINLYKLNNRGITYFEKNISQVSDISNEQFNTNNNNISHRINNENFNDHYYNNHLNIRKNNLYKSNDIIKDRIFVDNAKSESRNNKKYINVNNDNSYNIIYDNENKALVNYYIDSNKVNSLIDKNMNTVSNNLVNIKEKDKYLINSYNTNETDKDNNNVITLKKNDTNHLFNLNNNYTEYDFNNNNYYSICEDNKNILIDKFNGNNYYNIEKNEFSLIKESNKMDVNKSNYNVYDYSNCENKNQLNCKRDYISSENLHNLKNIEIENRGLNEKEIRNNDEDNSCLNIDKNNFNEECKKKSTINRNNQIDRNHNILEGNNGYSKKEINSFNINSNENKITMMNNNNIAFFYDKIGNNIDNNIKINENFKNSNYDNKSFYNKNNKNFLTEDHTINNVLNENNTHLDNLKDLKNIHNFSDYLNMKKSDDLFNFNDNSDIINTFVIKYLSDIDKIYEIKEKNKKNDNNINSYYNILELLYNACKKKKKLKDKRIRALLYVFKYIKKKEKEKKRNMYLFDIVTLKRLNKQVDLYIEFVKKREYKKDLCLHLHKKNKMNDGITNCKNFSYSQTKFIQNILNKKSNLFIKSQNQPQVNNNHFYFNHTLKKVTYINNLLVYIHFIILKYISIFSINQWNKLLFQDIDNYNDQKNKTFIKNYINYKDNKMSFHETFVFVNKLNTNQNFEMMKNNFNEKYKFPNIEKNEVIHKNENKNETQQTSEKINEQELEEKGNSKNYNYIDNLNKKVYIGLKNEKNDNFFHDSNINSNTKNKEDNFCINNLNKSSEKEMDIISFKFDNKNVMNNNNDPSHNGNKDSNYYINLNNNSSNTINYDNVNNNSNNNNNYDNINNNSNNNNNYDNINNNSNNNNNYDNINNNNNNNNNYDNINNNSNNNNNYDNINNNSSNNNNNYDNINNNSNNNNNINNSDNIKNNSNQNNYSDNLNKDSNNENNHNSNYDNIKNNSNQNNYIDNLNNNSNSEKNQNINDDNNNNNYDDNLNNNSNNNNNNNNEIGNSNNNFNIPLANNSTYNINKNDKNITNINCYLNNKNNNDLYTYNNTFNEINNYENKYQELNNEIIEKLNPLNINNENIIDINYYEYVIEPFDFFFYDQIYNEIYNYLQMLKNNNSYSNNTYMNCEENLIKNLPYHHYEFIEILMKEIMNVRDLIYRNKYVRYLFYYIYKNDKNNLVESINKILSLEKKKVLLYKIQMKLRYNIFISRFFENNYIIINNTEDKEQEGINFNEAKSKLFNTFYNKYSDYYNEYKDKTNQMRERKKKLFNICEEKFGEIKKKLNMYSDYFNNVRRKLEIKTYIYEVNKKEEISVKKELEKNKIQEEITKEEIEKVDKENIEMKKDVEEGIQKEEKKKEINKNEVIKENTLNDRIEKIVDCLENVQDNEYEKEKLNFSVPYNYVEFLYDKNYTIIINSEKSNSRKFKASYIINSNLKGNENLLIITSILNTVTWKKLFFSFKNITVYKNEESIIENKISDLYSNLIICIDFLPKILHVTCDIILLDLCHFNLLNQINILNDLSLLNVKKKILILNCLSDNWNFLSSLFFLNNHISNNSLINSTFQLNHSEEDKKILSNLMLEFISNFCITNQQNSLLERKNRKCFILTYMSGIQKFIYDNVDDKNKILACVHPLLMLNEKNFFLKDFNISEKFELLKNIIKKFCVLKKKILICYSGEKLVILIQILLYLYSLHNSSNILLFNHEINKDINLDNYDVAIIVNNHTEFLEYFKHEKLSCYFLVSTYTKEEDSLLENFKNSKELYFFKKKKEEFINAKKKNRELLYRYYINNLISENDEQFILFSIIDQKEKIYSHTSYNEIVLPTCFSTILSNCDNVSQYTEYWKDIKNAHNFWDLNILNKEKIKFYLDKKKMIYDKYQNIISPISEEYLPPPQIHYYLNNSMNEKTTFNFCISIALDEIIQELSRKKEKDDFDEIKKNILLNIKEKSSKNYFSSLRKMEKILCKFLEENKKKSFEQFLKCCESYSQIIMKCTEKLFFTFNKSYNNHFKNFEDFWCDEEEKRKEKWKEIWELNEKNENDKEKNNIYNMCVEKNELCDNYNNDDGFDKLKNEFNLKEKKNFRIRLSSQLFEDNELNQLFINGKKIRTSLNEKKEKDKKTCLYIERKEEQEIENY</sequence>